<organism evidence="2 3">
    <name type="scientific">Aspergillus pseudodeflectus</name>
    <dbReference type="NCBI Taxonomy" id="176178"/>
    <lineage>
        <taxon>Eukaryota</taxon>
        <taxon>Fungi</taxon>
        <taxon>Dikarya</taxon>
        <taxon>Ascomycota</taxon>
        <taxon>Pezizomycotina</taxon>
        <taxon>Eurotiomycetes</taxon>
        <taxon>Eurotiomycetidae</taxon>
        <taxon>Eurotiales</taxon>
        <taxon>Aspergillaceae</taxon>
        <taxon>Aspergillus</taxon>
        <taxon>Aspergillus subgen. Nidulantes</taxon>
    </lineage>
</organism>
<name>A0ABR4JXC2_9EURO</name>
<feature type="chain" id="PRO_5045873878" description="Secreted protein" evidence="1">
    <location>
        <begin position="34"/>
        <end position="106"/>
    </location>
</feature>
<comment type="caution">
    <text evidence="2">The sequence shown here is derived from an EMBL/GenBank/DDBJ whole genome shotgun (WGS) entry which is preliminary data.</text>
</comment>
<evidence type="ECO:0000313" key="2">
    <source>
        <dbReference type="EMBL" id="KAL2844702.1"/>
    </source>
</evidence>
<keyword evidence="1" id="KW-0732">Signal</keyword>
<proteinExistence type="predicted"/>
<dbReference type="GeneID" id="98156227"/>
<protein>
    <recommendedName>
        <fullName evidence="4">Secreted protein</fullName>
    </recommendedName>
</protein>
<dbReference type="Proteomes" id="UP001610444">
    <property type="component" value="Unassembled WGS sequence"/>
</dbReference>
<keyword evidence="3" id="KW-1185">Reference proteome</keyword>
<accession>A0ABR4JXC2</accession>
<gene>
    <name evidence="2" type="ORF">BJX68DRAFT_242871</name>
</gene>
<evidence type="ECO:0000256" key="1">
    <source>
        <dbReference type="SAM" id="SignalP"/>
    </source>
</evidence>
<dbReference type="RefSeq" id="XP_070896285.1">
    <property type="nucleotide sequence ID" value="XM_071041063.1"/>
</dbReference>
<reference evidence="2 3" key="1">
    <citation type="submission" date="2024-07" db="EMBL/GenBank/DDBJ databases">
        <title>Section-level genome sequencing and comparative genomics of Aspergillus sections Usti and Cavernicolus.</title>
        <authorList>
            <consortium name="Lawrence Berkeley National Laboratory"/>
            <person name="Nybo J.L."/>
            <person name="Vesth T.C."/>
            <person name="Theobald S."/>
            <person name="Frisvad J.C."/>
            <person name="Larsen T.O."/>
            <person name="Kjaerboelling I."/>
            <person name="Rothschild-Mancinelli K."/>
            <person name="Lyhne E.K."/>
            <person name="Kogle M.E."/>
            <person name="Barry K."/>
            <person name="Clum A."/>
            <person name="Na H."/>
            <person name="Ledsgaard L."/>
            <person name="Lin J."/>
            <person name="Lipzen A."/>
            <person name="Kuo A."/>
            <person name="Riley R."/>
            <person name="Mondo S."/>
            <person name="LaButti K."/>
            <person name="Haridas S."/>
            <person name="Pangalinan J."/>
            <person name="Salamov A.A."/>
            <person name="Simmons B.A."/>
            <person name="Magnuson J.K."/>
            <person name="Chen J."/>
            <person name="Drula E."/>
            <person name="Henrissat B."/>
            <person name="Wiebenga A."/>
            <person name="Lubbers R.J."/>
            <person name="Gomes A.C."/>
            <person name="Macurrencykelacurrency M.R."/>
            <person name="Stajich J."/>
            <person name="Grigoriev I.V."/>
            <person name="Mortensen U.H."/>
            <person name="De vries R.P."/>
            <person name="Baker S.E."/>
            <person name="Andersen M.R."/>
        </authorList>
    </citation>
    <scope>NUCLEOTIDE SEQUENCE [LARGE SCALE GENOMIC DNA]</scope>
    <source>
        <strain evidence="2 3">CBS 756.74</strain>
    </source>
</reference>
<evidence type="ECO:0000313" key="3">
    <source>
        <dbReference type="Proteomes" id="UP001610444"/>
    </source>
</evidence>
<sequence>MRCVTFLSNNAQRTCCQWLWLAYVLCTKPTAACLPIHTDQHSCRAGRNYQTATLHILAWSQGAAFSRPIGDRHYPWISSVCPSHPCELRGVKERDGSWCWVGGADC</sequence>
<evidence type="ECO:0008006" key="4">
    <source>
        <dbReference type="Google" id="ProtNLM"/>
    </source>
</evidence>
<dbReference type="EMBL" id="JBFXLR010000040">
    <property type="protein sequence ID" value="KAL2844702.1"/>
    <property type="molecule type" value="Genomic_DNA"/>
</dbReference>
<feature type="signal peptide" evidence="1">
    <location>
        <begin position="1"/>
        <end position="33"/>
    </location>
</feature>